<evidence type="ECO:0000256" key="4">
    <source>
        <dbReference type="ARBA" id="ARBA00022782"/>
    </source>
</evidence>
<protein>
    <recommendedName>
        <fullName evidence="13">Homeobox protein siamois</fullName>
    </recommendedName>
</protein>
<evidence type="ECO:0000256" key="2">
    <source>
        <dbReference type="ARBA" id="ARBA00022473"/>
    </source>
</evidence>
<evidence type="ECO:0000256" key="1">
    <source>
        <dbReference type="ARBA" id="ARBA00004123"/>
    </source>
</evidence>
<evidence type="ECO:0000256" key="14">
    <source>
        <dbReference type="PROSITE-ProRule" id="PRU00108"/>
    </source>
</evidence>
<dbReference type="InterPro" id="IPR051306">
    <property type="entry name" value="Homeobox_regulator"/>
</dbReference>
<gene>
    <name evidence="18" type="primary">sia1</name>
    <name evidence="19" type="ORF">XENTR_v90028980mg</name>
</gene>
<keyword evidence="9" id="KW-0010">Activator</keyword>
<name>A0A1B4ZDM7_XENTR</name>
<dbReference type="FunFam" id="1.10.10.60:FF:000499">
    <property type="entry name" value="Siamois homeodomain 1"/>
    <property type="match status" value="1"/>
</dbReference>
<dbReference type="GO" id="GO:0005634">
    <property type="term" value="C:nucleus"/>
    <property type="evidence" value="ECO:0007669"/>
    <property type="project" value="UniProtKB-SubCell"/>
</dbReference>
<evidence type="ECO:0000256" key="12">
    <source>
        <dbReference type="ARBA" id="ARBA00023242"/>
    </source>
</evidence>
<accession>A0A1B4ZDM7</accession>
<evidence type="ECO:0000256" key="10">
    <source>
        <dbReference type="ARBA" id="ARBA00023163"/>
    </source>
</evidence>
<evidence type="ECO:0000259" key="17">
    <source>
        <dbReference type="PROSITE" id="PS50071"/>
    </source>
</evidence>
<keyword evidence="3" id="KW-0879">Wnt signaling pathway</keyword>
<dbReference type="AlphaFoldDB" id="A0A1B4ZDM7"/>
<evidence type="ECO:0000256" key="15">
    <source>
        <dbReference type="RuleBase" id="RU000682"/>
    </source>
</evidence>
<dbReference type="Proteomes" id="UP000008143">
    <property type="component" value="Chromosome 3"/>
</dbReference>
<dbReference type="EMBL" id="LC167289">
    <property type="protein sequence ID" value="BAV57534.1"/>
    <property type="molecule type" value="mRNA"/>
</dbReference>
<dbReference type="SMART" id="SM00389">
    <property type="entry name" value="HOX"/>
    <property type="match status" value="1"/>
</dbReference>
<keyword evidence="2" id="KW-0217">Developmental protein</keyword>
<dbReference type="GO" id="GO:0003677">
    <property type="term" value="F:DNA binding"/>
    <property type="evidence" value="ECO:0007669"/>
    <property type="project" value="UniProtKB-UniRule"/>
</dbReference>
<evidence type="ECO:0000313" key="19">
    <source>
        <dbReference type="EMBL" id="OCA19451.1"/>
    </source>
</evidence>
<dbReference type="SUPFAM" id="SSF46689">
    <property type="entry name" value="Homeodomain-like"/>
    <property type="match status" value="1"/>
</dbReference>
<keyword evidence="10" id="KW-0804">Transcription</keyword>
<evidence type="ECO:0000256" key="5">
    <source>
        <dbReference type="ARBA" id="ARBA00022902"/>
    </source>
</evidence>
<sequence length="240" mass="27674">MTCEAEMEQIVSTALTLQEDYIKFTPRNPTMACHTEIIGVFHDIHPTVEKNKEAHRDKLVLQETLVELYSVLGIPQEPQVGKTMKFEEPEQHRGSARFDPLVNSLQLKRPLYEEERRECKRPLVQADEAVAAPSARSRRRTIYSKEQTHFLQNQFDLNPYPDFVNRCRIAKITAIPEPRIQVWFQNRRARHLPRAATSLSPQERKPPGSVGPRSSLCREAQHPEAWSEVLIPSDSQPHPN</sequence>
<reference evidence="18" key="4">
    <citation type="submission" date="2016-07" db="EMBL/GenBank/DDBJ databases">
        <title>Identification and comparative analyses of Siamois cluster genes in the Xenopus laevis and tropicalis.</title>
        <authorList>
            <person name="Haramoto Y."/>
            <person name="Saijyo T."/>
            <person name="Tanaka T."/>
            <person name="Furuno N."/>
            <person name="Suzuki A."/>
            <person name="Ito Y."/>
            <person name="Kondo M."/>
            <person name="Taira M."/>
            <person name="Takahashi S."/>
        </authorList>
    </citation>
    <scope>NUCLEOTIDE SEQUENCE</scope>
    <source>
        <strain evidence="18">Nigerian</strain>
        <tissue evidence="18">Blastula</tissue>
    </source>
</reference>
<reference evidence="19" key="3">
    <citation type="submission" date="2016-05" db="EMBL/GenBank/DDBJ databases">
        <title>WGS assembly of Xenopus tropicalis.</title>
        <authorList>
            <person name="Sessions A."/>
            <person name="Jenkins J."/>
            <person name="Mitros T."/>
            <person name="Lyons J.T."/>
            <person name="Dichmann D.S."/>
            <person name="Robert J."/>
            <person name="Harland R.M."/>
            <person name="Rokhsar D.S."/>
        </authorList>
    </citation>
    <scope>NUCLEOTIDE SEQUENCE</scope>
    <source>
        <strain evidence="19">Nigerian</strain>
    </source>
</reference>
<dbReference type="PANTHER" id="PTHR46123">
    <property type="entry name" value="MIX-TYPE HOMEOBOX GENE 1-RELATED"/>
    <property type="match status" value="1"/>
</dbReference>
<reference evidence="19 20" key="2">
    <citation type="journal article" date="2010" name="Science">
        <title>The genome of the Western clawed frog Xenopus tropicalis.</title>
        <authorList>
            <person name="Hellsten U."/>
            <person name="Harland R.M."/>
            <person name="Gilchrist M.J."/>
            <person name="Hendrix D."/>
            <person name="Jurka J."/>
            <person name="Kapitonov V."/>
            <person name="Ovcharenko I."/>
            <person name="Putnam N.H."/>
            <person name="Shu S."/>
            <person name="Taher L."/>
            <person name="Blitz I.L."/>
            <person name="Blumberg B."/>
            <person name="Dichmann D.S."/>
            <person name="Dubchak I."/>
            <person name="Amaya E."/>
            <person name="Detter J.C."/>
            <person name="Fletcher R."/>
            <person name="Gerhard D.S."/>
            <person name="Goodstein D."/>
            <person name="Graves T."/>
            <person name="Grigoriev I.V."/>
            <person name="Grimwood J."/>
            <person name="Kawashima T."/>
            <person name="Lindquist E."/>
            <person name="Lucas S.M."/>
            <person name="Mead P.E."/>
            <person name="Mitros T."/>
            <person name="Ogino H."/>
            <person name="Ohta Y."/>
            <person name="Poliakov A.V."/>
            <person name="Pollet N."/>
            <person name="Robert J."/>
            <person name="Salamov A."/>
            <person name="Sater A.K."/>
            <person name="Schmutz J."/>
            <person name="Terry A."/>
            <person name="Vize P.D."/>
            <person name="Warren W.C."/>
            <person name="Wells D."/>
            <person name="Wills A."/>
            <person name="Wilson R.K."/>
            <person name="Zimmerman L.B."/>
            <person name="Zorn A.M."/>
            <person name="Grainger R."/>
            <person name="Grammer T."/>
            <person name="Khokha M.K."/>
            <person name="Richardson P.M."/>
            <person name="Rokhsar D.S."/>
        </authorList>
    </citation>
    <scope>NUCLEOTIDE SEQUENCE [LARGE SCALE GENOMIC DNA]</scope>
    <source>
        <strain evidence="19 20">Nigerian</strain>
    </source>
</reference>
<dbReference type="KEGG" id="xtr:100038038"/>
<dbReference type="EMBL" id="KV460378">
    <property type="protein sequence ID" value="OCA19451.1"/>
    <property type="molecule type" value="Genomic_DNA"/>
</dbReference>
<dbReference type="GO" id="GO:0030154">
    <property type="term" value="P:cell differentiation"/>
    <property type="evidence" value="ECO:0007669"/>
    <property type="project" value="UniProtKB-KW"/>
</dbReference>
<feature type="DNA-binding region" description="Homeobox" evidence="14">
    <location>
        <begin position="136"/>
        <end position="195"/>
    </location>
</feature>
<dbReference type="InterPro" id="IPR009057">
    <property type="entry name" value="Homeodomain-like_sf"/>
</dbReference>
<evidence type="ECO:0000256" key="3">
    <source>
        <dbReference type="ARBA" id="ARBA00022687"/>
    </source>
</evidence>
<keyword evidence="12 14" id="KW-0539">Nucleus</keyword>
<dbReference type="GO" id="GO:0007369">
    <property type="term" value="P:gastrulation"/>
    <property type="evidence" value="ECO:0007669"/>
    <property type="project" value="UniProtKB-KW"/>
</dbReference>
<dbReference type="OMA" id="CRIAKIT"/>
<keyword evidence="6" id="KW-0805">Transcription regulation</keyword>
<proteinExistence type="evidence at transcript level"/>
<evidence type="ECO:0000256" key="8">
    <source>
        <dbReference type="ARBA" id="ARBA00023155"/>
    </source>
</evidence>
<dbReference type="OrthoDB" id="6159439at2759"/>
<keyword evidence="4" id="KW-0221">Differentiation</keyword>
<feature type="domain" description="Homeobox" evidence="17">
    <location>
        <begin position="134"/>
        <end position="194"/>
    </location>
</feature>
<evidence type="ECO:0000313" key="20">
    <source>
        <dbReference type="Proteomes" id="UP000008143"/>
    </source>
</evidence>
<organism evidence="18">
    <name type="scientific">Xenopus tropicalis</name>
    <name type="common">Western clawed frog</name>
    <name type="synonym">Silurana tropicalis</name>
    <dbReference type="NCBI Taxonomy" id="8364"/>
    <lineage>
        <taxon>Eukaryota</taxon>
        <taxon>Metazoa</taxon>
        <taxon>Chordata</taxon>
        <taxon>Craniata</taxon>
        <taxon>Vertebrata</taxon>
        <taxon>Euteleostomi</taxon>
        <taxon>Amphibia</taxon>
        <taxon>Batrachia</taxon>
        <taxon>Anura</taxon>
        <taxon>Pipoidea</taxon>
        <taxon>Pipidae</taxon>
        <taxon>Xenopodinae</taxon>
        <taxon>Xenopus</taxon>
        <taxon>Silurana</taxon>
    </lineage>
</organism>
<dbReference type="CDD" id="cd00086">
    <property type="entry name" value="homeodomain"/>
    <property type="match status" value="1"/>
</dbReference>
<dbReference type="PANTHER" id="PTHR46123:SF8">
    <property type="entry name" value="HOMEOBOX PROTEIN SIAMOIS"/>
    <property type="match status" value="1"/>
</dbReference>
<evidence type="ECO:0000256" key="16">
    <source>
        <dbReference type="SAM" id="MobiDB-lite"/>
    </source>
</evidence>
<dbReference type="SMR" id="A0A1B4ZDM7"/>
<dbReference type="GeneID" id="100038038"/>
<keyword evidence="11" id="KW-0306">Gastrulation</keyword>
<dbReference type="InterPro" id="IPR001356">
    <property type="entry name" value="HD"/>
</dbReference>
<evidence type="ECO:0000256" key="13">
    <source>
        <dbReference type="ARBA" id="ARBA00072613"/>
    </source>
</evidence>
<evidence type="ECO:0000256" key="11">
    <source>
        <dbReference type="ARBA" id="ARBA00023218"/>
    </source>
</evidence>
<evidence type="ECO:0000256" key="7">
    <source>
        <dbReference type="ARBA" id="ARBA00023125"/>
    </source>
</evidence>
<dbReference type="GO" id="GO:0016055">
    <property type="term" value="P:Wnt signaling pathway"/>
    <property type="evidence" value="ECO:0007669"/>
    <property type="project" value="UniProtKB-KW"/>
</dbReference>
<reference evidence="19" key="1">
    <citation type="submission" date="2009-11" db="EMBL/GenBank/DDBJ databases">
        <authorList>
            <consortium name="US DOE Joint Genome Institute (JGI-PGF)"/>
            <person name="Ottilar R."/>
            <person name="Schmutz J."/>
            <person name="Salamov A."/>
            <person name="Cheng J.F."/>
            <person name="Lucas S."/>
            <person name="Pitluck S."/>
            <person name="Gundlach H."/>
            <person name="Guo Y."/>
            <person name="Haberer G."/>
            <person name="Nasrallah J."/>
            <person name="Mayer K.F.X."/>
            <person name="van de Peer Y."/>
            <person name="Weigel D."/>
            <person name="Grigoriev I.V."/>
        </authorList>
    </citation>
    <scope>NUCLEOTIDE SEQUENCE</scope>
    <source>
        <strain evidence="19">Nigerian</strain>
    </source>
</reference>
<dbReference type="CTD" id="100038038"/>
<comment type="subcellular location">
    <subcellularLocation>
        <location evidence="1 14 15">Nucleus</location>
    </subcellularLocation>
</comment>
<dbReference type="GO" id="GO:0007399">
    <property type="term" value="P:nervous system development"/>
    <property type="evidence" value="ECO:0007669"/>
    <property type="project" value="UniProtKB-KW"/>
</dbReference>
<keyword evidence="20" id="KW-1185">Reference proteome</keyword>
<keyword evidence="7 14" id="KW-0238">DNA-binding</keyword>
<dbReference type="PROSITE" id="PS50071">
    <property type="entry name" value="HOMEOBOX_2"/>
    <property type="match status" value="1"/>
</dbReference>
<dbReference type="Pfam" id="PF00046">
    <property type="entry name" value="Homeodomain"/>
    <property type="match status" value="1"/>
</dbReference>
<evidence type="ECO:0000313" key="18">
    <source>
        <dbReference type="EMBL" id="BAV57534.1"/>
    </source>
</evidence>
<keyword evidence="5" id="KW-0524">Neurogenesis</keyword>
<dbReference type="RefSeq" id="NP_001090821.1">
    <property type="nucleotide sequence ID" value="NM_001097352.1"/>
</dbReference>
<feature type="region of interest" description="Disordered" evidence="16">
    <location>
        <begin position="193"/>
        <end position="240"/>
    </location>
</feature>
<dbReference type="Gene3D" id="1.10.10.60">
    <property type="entry name" value="Homeodomain-like"/>
    <property type="match status" value="1"/>
</dbReference>
<keyword evidence="8 14" id="KW-0371">Homeobox</keyword>
<evidence type="ECO:0000256" key="6">
    <source>
        <dbReference type="ARBA" id="ARBA00023015"/>
    </source>
</evidence>
<evidence type="ECO:0000256" key="9">
    <source>
        <dbReference type="ARBA" id="ARBA00023159"/>
    </source>
</evidence>